<accession>A0A146G9W7</accession>
<evidence type="ECO:0000313" key="6">
    <source>
        <dbReference type="EMBL" id="GAT33386.1"/>
    </source>
</evidence>
<sequence length="411" mass="44628">MISQPQQTQDAAAAISRRLPEALAFLRDLVSSNSWTLNPSGVRANARLIAGHFAALGFSAEHVPSENPAFGDHLFLRRTGAGERSLLLVSHLDTVFPPEEEMRNDFHWLEEGDRIYGPGVIDIKGGTAMIWLVLVSLRDTNPELFETTDWLVALNAAEEELSPDFPQACYERLPANTRAALIFEACAGQGAGYSLVRARKGSANLRITVEGRGAHAGSRHQEGANAVVQAAVLIQQTAALTDYARKLTVNVGSVRGGGPINRVPHECEFEVNIRAFDNETLQNAVDRIYAYEQESPVVRAVSDGYPCRVRVATLSRNPAWPASAGTDELISIWQSAAEAEGVRLDAEERGGLSDGNYISQFLPTLDGLGLFGRNGHASERNADGTKVPEYAEKSSIAEMARVNLRAIRSLL</sequence>
<dbReference type="AlphaFoldDB" id="A0A146G9W7"/>
<comment type="cofactor">
    <cofactor evidence="1">
        <name>Zn(2+)</name>
        <dbReference type="ChEBI" id="CHEBI:29105"/>
    </cofactor>
</comment>
<dbReference type="PROSITE" id="PS00758">
    <property type="entry name" value="ARGE_DAPE_CPG2_1"/>
    <property type="match status" value="1"/>
</dbReference>
<dbReference type="InterPro" id="IPR050072">
    <property type="entry name" value="Peptidase_M20A"/>
</dbReference>
<dbReference type="Pfam" id="PF07687">
    <property type="entry name" value="M20_dimer"/>
    <property type="match status" value="1"/>
</dbReference>
<evidence type="ECO:0000313" key="7">
    <source>
        <dbReference type="Proteomes" id="UP000076023"/>
    </source>
</evidence>
<name>A0A146G9W7_TERSA</name>
<dbReference type="Pfam" id="PF01546">
    <property type="entry name" value="Peptidase_M20"/>
    <property type="match status" value="1"/>
</dbReference>
<dbReference type="Gene3D" id="3.30.70.360">
    <property type="match status" value="1"/>
</dbReference>
<comment type="caution">
    <text evidence="6">The sequence shown here is derived from an EMBL/GenBank/DDBJ whole genome shotgun (WGS) entry which is preliminary data.</text>
</comment>
<keyword evidence="6" id="KW-0121">Carboxypeptidase</keyword>
<dbReference type="InterPro" id="IPR002933">
    <property type="entry name" value="Peptidase_M20"/>
</dbReference>
<keyword evidence="6" id="KW-0645">Protease</keyword>
<dbReference type="EMBL" id="BDCO01000002">
    <property type="protein sequence ID" value="GAT33386.1"/>
    <property type="molecule type" value="Genomic_DNA"/>
</dbReference>
<evidence type="ECO:0000256" key="1">
    <source>
        <dbReference type="ARBA" id="ARBA00001947"/>
    </source>
</evidence>
<proteinExistence type="predicted"/>
<evidence type="ECO:0000256" key="2">
    <source>
        <dbReference type="ARBA" id="ARBA00022723"/>
    </source>
</evidence>
<keyword evidence="7" id="KW-1185">Reference proteome</keyword>
<evidence type="ECO:0000256" key="4">
    <source>
        <dbReference type="ARBA" id="ARBA00022833"/>
    </source>
</evidence>
<keyword evidence="4" id="KW-0862">Zinc</keyword>
<feature type="domain" description="Peptidase M20 dimerisation" evidence="5">
    <location>
        <begin position="198"/>
        <end position="290"/>
    </location>
</feature>
<dbReference type="PANTHER" id="PTHR43808">
    <property type="entry name" value="ACETYLORNITHINE DEACETYLASE"/>
    <property type="match status" value="1"/>
</dbReference>
<dbReference type="InterPro" id="IPR036264">
    <property type="entry name" value="Bact_exopeptidase_dim_dom"/>
</dbReference>
<dbReference type="OrthoDB" id="9783294at2"/>
<protein>
    <submittedName>
        <fullName evidence="6">Glutamate carboxypeptidase</fullName>
    </submittedName>
</protein>
<dbReference type="Proteomes" id="UP000076023">
    <property type="component" value="Unassembled WGS sequence"/>
</dbReference>
<dbReference type="STRING" id="690879.TSACC_21802"/>
<dbReference type="SUPFAM" id="SSF55031">
    <property type="entry name" value="Bacterial exopeptidase dimerisation domain"/>
    <property type="match status" value="1"/>
</dbReference>
<gene>
    <name evidence="6" type="ORF">TSACC_21802</name>
</gene>
<reference evidence="7" key="1">
    <citation type="journal article" date="2017" name="Genome Announc.">
        <title>Draft Genome Sequence of Terrimicrobium sacchariphilum NM-5T, a Facultative Anaerobic Soil Bacterium of the Class Spartobacteria.</title>
        <authorList>
            <person name="Qiu Y.L."/>
            <person name="Tourlousse D.M."/>
            <person name="Matsuura N."/>
            <person name="Ohashi A."/>
            <person name="Sekiguchi Y."/>
        </authorList>
    </citation>
    <scope>NUCLEOTIDE SEQUENCE [LARGE SCALE GENOMIC DNA]</scope>
    <source>
        <strain evidence="7">NM-5</strain>
    </source>
</reference>
<dbReference type="GO" id="GO:0004180">
    <property type="term" value="F:carboxypeptidase activity"/>
    <property type="evidence" value="ECO:0007669"/>
    <property type="project" value="UniProtKB-KW"/>
</dbReference>
<dbReference type="Gene3D" id="3.40.630.10">
    <property type="entry name" value="Zn peptidases"/>
    <property type="match status" value="1"/>
</dbReference>
<organism evidence="6 7">
    <name type="scientific">Terrimicrobium sacchariphilum</name>
    <dbReference type="NCBI Taxonomy" id="690879"/>
    <lineage>
        <taxon>Bacteria</taxon>
        <taxon>Pseudomonadati</taxon>
        <taxon>Verrucomicrobiota</taxon>
        <taxon>Terrimicrobiia</taxon>
        <taxon>Terrimicrobiales</taxon>
        <taxon>Terrimicrobiaceae</taxon>
        <taxon>Terrimicrobium</taxon>
    </lineage>
</organism>
<dbReference type="InterPro" id="IPR011650">
    <property type="entry name" value="Peptidase_M20_dimer"/>
</dbReference>
<dbReference type="PANTHER" id="PTHR43808:SF9">
    <property type="entry name" value="BLL0789 PROTEIN"/>
    <property type="match status" value="1"/>
</dbReference>
<dbReference type="InterPro" id="IPR001261">
    <property type="entry name" value="ArgE/DapE_CS"/>
</dbReference>
<evidence type="ECO:0000259" key="5">
    <source>
        <dbReference type="Pfam" id="PF07687"/>
    </source>
</evidence>
<keyword evidence="3" id="KW-0378">Hydrolase</keyword>
<keyword evidence="2" id="KW-0479">Metal-binding</keyword>
<evidence type="ECO:0000256" key="3">
    <source>
        <dbReference type="ARBA" id="ARBA00022801"/>
    </source>
</evidence>
<dbReference type="SUPFAM" id="SSF53187">
    <property type="entry name" value="Zn-dependent exopeptidases"/>
    <property type="match status" value="1"/>
</dbReference>
<dbReference type="RefSeq" id="WP_075079122.1">
    <property type="nucleotide sequence ID" value="NZ_BDCO01000002.1"/>
</dbReference>
<dbReference type="GO" id="GO:0046872">
    <property type="term" value="F:metal ion binding"/>
    <property type="evidence" value="ECO:0007669"/>
    <property type="project" value="UniProtKB-KW"/>
</dbReference>
<dbReference type="InParanoid" id="A0A146G9W7"/>